<protein>
    <submittedName>
        <fullName evidence="3">Type II toxin-antitoxin system RelE/ParE family toxin</fullName>
    </submittedName>
</protein>
<dbReference type="AlphaFoldDB" id="A0A4R5UIS7"/>
<comment type="caution">
    <text evidence="3">The sequence shown here is derived from an EMBL/GenBank/DDBJ whole genome shotgun (WGS) entry which is preliminary data.</text>
</comment>
<name>A0A4R5UIS7_9HYPH</name>
<evidence type="ECO:0000256" key="1">
    <source>
        <dbReference type="ARBA" id="ARBA00006226"/>
    </source>
</evidence>
<dbReference type="InterPro" id="IPR007712">
    <property type="entry name" value="RelE/ParE_toxin"/>
</dbReference>
<dbReference type="PANTHER" id="PTHR33755:SF6">
    <property type="entry name" value="PLASMID STABILIZATION SYSTEM PROTEIN"/>
    <property type="match status" value="1"/>
</dbReference>
<accession>A0A4R5UIS7</accession>
<organism evidence="3 4">
    <name type="scientific">Rhizobium deserti</name>
    <dbReference type="NCBI Taxonomy" id="2547961"/>
    <lineage>
        <taxon>Bacteria</taxon>
        <taxon>Pseudomonadati</taxon>
        <taxon>Pseudomonadota</taxon>
        <taxon>Alphaproteobacteria</taxon>
        <taxon>Hyphomicrobiales</taxon>
        <taxon>Rhizobiaceae</taxon>
        <taxon>Rhizobium/Agrobacterium group</taxon>
        <taxon>Rhizobium</taxon>
    </lineage>
</organism>
<keyword evidence="4" id="KW-1185">Reference proteome</keyword>
<dbReference type="EMBL" id="SMTL01000002">
    <property type="protein sequence ID" value="TDK36738.1"/>
    <property type="molecule type" value="Genomic_DNA"/>
</dbReference>
<keyword evidence="2" id="KW-1277">Toxin-antitoxin system</keyword>
<sequence length="95" mass="11127">MLPIRYTKRALGRLRHVGDWIGQDNPAAAERVVARIARSIDLLRDHPHKGRPGRLADTREFVLTDIPYIIVYRLMPNHIQIITIMHTSQRWPDRL</sequence>
<evidence type="ECO:0000256" key="2">
    <source>
        <dbReference type="ARBA" id="ARBA00022649"/>
    </source>
</evidence>
<dbReference type="NCBIfam" id="TIGR02385">
    <property type="entry name" value="RelE_StbE"/>
    <property type="match status" value="1"/>
</dbReference>
<dbReference type="RefSeq" id="WP_133315462.1">
    <property type="nucleotide sequence ID" value="NZ_SMTL01000002.1"/>
</dbReference>
<evidence type="ECO:0000313" key="3">
    <source>
        <dbReference type="EMBL" id="TDK36738.1"/>
    </source>
</evidence>
<evidence type="ECO:0000313" key="4">
    <source>
        <dbReference type="Proteomes" id="UP000295238"/>
    </source>
</evidence>
<reference evidence="3 4" key="1">
    <citation type="submission" date="2019-03" db="EMBL/GenBank/DDBJ databases">
        <title>Rhizobium sp. nov., an bacterium isolated from biocrust in Mu Us Desert.</title>
        <authorList>
            <person name="Lixiong L."/>
        </authorList>
    </citation>
    <scope>NUCLEOTIDE SEQUENCE [LARGE SCALE GENOMIC DNA]</scope>
    <source>
        <strain evidence="3 4">SPY-1</strain>
    </source>
</reference>
<dbReference type="InterPro" id="IPR051803">
    <property type="entry name" value="TA_system_RelE-like_toxin"/>
</dbReference>
<comment type="similarity">
    <text evidence="1">Belongs to the RelE toxin family.</text>
</comment>
<dbReference type="PANTHER" id="PTHR33755">
    <property type="entry name" value="TOXIN PARE1-RELATED"/>
    <property type="match status" value="1"/>
</dbReference>
<dbReference type="InterPro" id="IPR035093">
    <property type="entry name" value="RelE/ParE_toxin_dom_sf"/>
</dbReference>
<gene>
    <name evidence="3" type="ORF">E2F50_07390</name>
</gene>
<dbReference type="Pfam" id="PF05016">
    <property type="entry name" value="ParE_toxin"/>
    <property type="match status" value="1"/>
</dbReference>
<dbReference type="Gene3D" id="3.30.2310.20">
    <property type="entry name" value="RelE-like"/>
    <property type="match status" value="1"/>
</dbReference>
<dbReference type="Proteomes" id="UP000295238">
    <property type="component" value="Unassembled WGS sequence"/>
</dbReference>
<proteinExistence type="inferred from homology"/>
<dbReference type="OrthoDB" id="595470at2"/>